<dbReference type="OrthoDB" id="388746at2759"/>
<keyword evidence="2" id="KW-1185">Reference proteome</keyword>
<accession>K6V151</accession>
<proteinExistence type="predicted"/>
<protein>
    <submittedName>
        <fullName evidence="1">CYIR protein</fullName>
    </submittedName>
</protein>
<dbReference type="EMBL" id="DF158725">
    <property type="protein sequence ID" value="GAB70074.1"/>
    <property type="molecule type" value="Genomic_DNA"/>
</dbReference>
<reference evidence="1 2" key="1">
    <citation type="journal article" date="2012" name="Nat. Genet.">
        <title>Plasmodium cynomolgi genome sequences provide insight into Plasmodium vivax and the monkey malaria clade.</title>
        <authorList>
            <person name="Tachibana S."/>
            <person name="Sullivan S.A."/>
            <person name="Kawai S."/>
            <person name="Nakamura S."/>
            <person name="Kim H.R."/>
            <person name="Goto N."/>
            <person name="Arisue N."/>
            <person name="Palacpac N.M.Q."/>
            <person name="Honma H."/>
            <person name="Yagi M."/>
            <person name="Tougan T."/>
            <person name="Katakai Y."/>
            <person name="Kaneko O."/>
            <person name="Mita T."/>
            <person name="Kita K."/>
            <person name="Yasutomi Y."/>
            <person name="Sutton P.L."/>
            <person name="Shakhbatyan R."/>
            <person name="Horii T."/>
            <person name="Yasunaga T."/>
            <person name="Barnwell J.W."/>
            <person name="Escalante A.A."/>
            <person name="Carlton J.M."/>
            <person name="Tanabe K."/>
        </authorList>
    </citation>
    <scope>NUCLEOTIDE SEQUENCE [LARGE SCALE GENOMIC DNA]</scope>
    <source>
        <strain evidence="1 2">B</strain>
    </source>
</reference>
<gene>
    <name evidence="1" type="ORF">PCYB_008230</name>
</gene>
<dbReference type="VEuPathDB" id="PlasmoDB:PCYB_008230"/>
<sequence length="173" mass="21110">KKLNFFRIRELNENINELIKEKPYIINKDDCTRNFIKCPPIEVLHHKKILYDFLEYYIYLNDEWSKIKEKGEYCKYITHIFELYHKLYEEDSQWGLLRRYENELKLFSTTFTNENVLSSLISRCNIDNSLIKSFKDVKTTGMLEENHLRGRAILNRYDNSFTIIQNEYVRFLI</sequence>
<dbReference type="AlphaFoldDB" id="K6V151"/>
<evidence type="ECO:0000313" key="1">
    <source>
        <dbReference type="EMBL" id="GAB70074.1"/>
    </source>
</evidence>
<evidence type="ECO:0000313" key="2">
    <source>
        <dbReference type="Proteomes" id="UP000006319"/>
    </source>
</evidence>
<dbReference type="Proteomes" id="UP000006319">
    <property type="component" value="Unassembled WGS sequence"/>
</dbReference>
<feature type="non-terminal residue" evidence="1">
    <location>
        <position position="1"/>
    </location>
</feature>
<dbReference type="GeneID" id="14696616"/>
<dbReference type="KEGG" id="pcy:PCYB_008230"/>
<name>K6V151_PLACD</name>
<dbReference type="RefSeq" id="XP_004228292.1">
    <property type="nucleotide sequence ID" value="XM_004228244.1"/>
</dbReference>
<organism evidence="1 2">
    <name type="scientific">Plasmodium cynomolgi (strain B)</name>
    <dbReference type="NCBI Taxonomy" id="1120755"/>
    <lineage>
        <taxon>Eukaryota</taxon>
        <taxon>Sar</taxon>
        <taxon>Alveolata</taxon>
        <taxon>Apicomplexa</taxon>
        <taxon>Aconoidasida</taxon>
        <taxon>Haemosporida</taxon>
        <taxon>Plasmodiidae</taxon>
        <taxon>Plasmodium</taxon>
        <taxon>Plasmodium (Plasmodium)</taxon>
    </lineage>
</organism>